<dbReference type="CDD" id="cd02440">
    <property type="entry name" value="AdoMet_MTases"/>
    <property type="match status" value="1"/>
</dbReference>
<name>A0A2R8AS59_9RHOB</name>
<dbReference type="AlphaFoldDB" id="A0A2R8AS59"/>
<evidence type="ECO:0000256" key="2">
    <source>
        <dbReference type="ARBA" id="ARBA00022803"/>
    </source>
</evidence>
<keyword evidence="1" id="KW-0677">Repeat</keyword>
<dbReference type="InterPro" id="IPR019734">
    <property type="entry name" value="TPR_rpt"/>
</dbReference>
<dbReference type="InterPro" id="IPR029063">
    <property type="entry name" value="SAM-dependent_MTases_sf"/>
</dbReference>
<dbReference type="OrthoDB" id="9816424at2"/>
<keyword evidence="5" id="KW-1185">Reference proteome</keyword>
<dbReference type="GO" id="GO:0008168">
    <property type="term" value="F:methyltransferase activity"/>
    <property type="evidence" value="ECO:0007669"/>
    <property type="project" value="UniProtKB-KW"/>
</dbReference>
<dbReference type="Gene3D" id="1.25.40.10">
    <property type="entry name" value="Tetratricopeptide repeat domain"/>
    <property type="match status" value="1"/>
</dbReference>
<gene>
    <name evidence="4" type="primary">elmMI</name>
    <name evidence="4" type="ORF">ALP8811_02834</name>
</gene>
<dbReference type="Proteomes" id="UP000244911">
    <property type="component" value="Unassembled WGS sequence"/>
</dbReference>
<accession>A0A2R8AS59</accession>
<dbReference type="PROSITE" id="PS50005">
    <property type="entry name" value="TPR"/>
    <property type="match status" value="1"/>
</dbReference>
<dbReference type="InterPro" id="IPR011990">
    <property type="entry name" value="TPR-like_helical_dom_sf"/>
</dbReference>
<dbReference type="Pfam" id="PF14559">
    <property type="entry name" value="TPR_19"/>
    <property type="match status" value="1"/>
</dbReference>
<feature type="repeat" description="TPR" evidence="3">
    <location>
        <begin position="523"/>
        <end position="556"/>
    </location>
</feature>
<proteinExistence type="predicted"/>
<evidence type="ECO:0000256" key="3">
    <source>
        <dbReference type="PROSITE-ProRule" id="PRU00339"/>
    </source>
</evidence>
<organism evidence="4 5">
    <name type="scientific">Aliiroseovarius pelagivivens</name>
    <dbReference type="NCBI Taxonomy" id="1639690"/>
    <lineage>
        <taxon>Bacteria</taxon>
        <taxon>Pseudomonadati</taxon>
        <taxon>Pseudomonadota</taxon>
        <taxon>Alphaproteobacteria</taxon>
        <taxon>Rhodobacterales</taxon>
        <taxon>Paracoccaceae</taxon>
        <taxon>Aliiroseovarius</taxon>
    </lineage>
</organism>
<protein>
    <submittedName>
        <fullName evidence="4">8-demethyl-8-alpha-L-rhamnosyl tetracenomycin-C 2'-O-methyltransferase</fullName>
        <ecNumber evidence="4">2.1.1.305</ecNumber>
    </submittedName>
</protein>
<keyword evidence="4" id="KW-0489">Methyltransferase</keyword>
<dbReference type="InterPro" id="IPR051012">
    <property type="entry name" value="CellSynth/LPSAsmb/PSIAsmb"/>
</dbReference>
<dbReference type="EC" id="2.1.1.305" evidence="4"/>
<dbReference type="PANTHER" id="PTHR45586">
    <property type="entry name" value="TPR REPEAT-CONTAINING PROTEIN PA4667"/>
    <property type="match status" value="1"/>
</dbReference>
<dbReference type="GO" id="GO:0032259">
    <property type="term" value="P:methylation"/>
    <property type="evidence" value="ECO:0007669"/>
    <property type="project" value="UniProtKB-KW"/>
</dbReference>
<dbReference type="PANTHER" id="PTHR45586:SF1">
    <property type="entry name" value="LIPOPOLYSACCHARIDE ASSEMBLY PROTEIN B"/>
    <property type="match status" value="1"/>
</dbReference>
<dbReference type="SMART" id="SM00028">
    <property type="entry name" value="TPR"/>
    <property type="match status" value="4"/>
</dbReference>
<evidence type="ECO:0000313" key="4">
    <source>
        <dbReference type="EMBL" id="SPF78901.1"/>
    </source>
</evidence>
<dbReference type="SUPFAM" id="SSF53335">
    <property type="entry name" value="S-adenosyl-L-methionine-dependent methyltransferases"/>
    <property type="match status" value="1"/>
</dbReference>
<dbReference type="EMBL" id="OMOI01000002">
    <property type="protein sequence ID" value="SPF78901.1"/>
    <property type="molecule type" value="Genomic_DNA"/>
</dbReference>
<evidence type="ECO:0000256" key="1">
    <source>
        <dbReference type="ARBA" id="ARBA00022737"/>
    </source>
</evidence>
<reference evidence="4 5" key="1">
    <citation type="submission" date="2018-03" db="EMBL/GenBank/DDBJ databases">
        <authorList>
            <person name="Keele B.F."/>
        </authorList>
    </citation>
    <scope>NUCLEOTIDE SEQUENCE [LARGE SCALE GENOMIC DNA]</scope>
    <source>
        <strain evidence="4 5">CECT 8811</strain>
    </source>
</reference>
<evidence type="ECO:0000313" key="5">
    <source>
        <dbReference type="Proteomes" id="UP000244911"/>
    </source>
</evidence>
<dbReference type="RefSeq" id="WP_108857880.1">
    <property type="nucleotide sequence ID" value="NZ_OMOI01000002.1"/>
</dbReference>
<dbReference type="Gene3D" id="3.40.50.150">
    <property type="entry name" value="Vaccinia Virus protein VP39"/>
    <property type="match status" value="1"/>
</dbReference>
<sequence>MTDPLSTLAILHGTDKFGYHDYTPNYFKLLAHLRDKPVKILEIGVGGYADVDRGGQSLRMWRDFFKNGEVTGIDIQKKTLDFGPRVKILQGSQVDPDFLHEVIAERGPFDIIIDDGSHRNEHIVESYHLLFPTLAPGGIYIAEDVQTSFHPRFGGSLTLDEPNSVGFFGILMQQLNTDSDDPLIQDVAGMERYHNIIALHKRDTTRADRDVFTSSLFERFEHKLPKLIFHGRDDVDLTALTKLTGPTATAQNDSAADIAIWTLSEDAPFDADILEARLSDMGDNSVLVLRSDDPAHDFDPNGEVMEYAMYRFTLVDHVEILVHYPEATIDALAPMVYSIERTHDALTFHKSPNAYPSNFAYDAKNPQASSALDQMETVLADATDEGGLVQYAEILIRHRSREAAAGILKRLEKLGATSREFYLMAGALAQRERRLDDAERLFTTALLKFKNDPQFSVMLAGVKIGKRQLETAEEILRNAHETSPRARAVIAQLIKVLTLRGNLPEAIDLARKSVTMFPQPDRPGRFVLLGQLLRQENRPDEARNAIQKALDLAPDNPDALIELAEQALIANDVQSARHLVEKVQAAHPANPSLAALLKRITD</sequence>
<dbReference type="SUPFAM" id="SSF48452">
    <property type="entry name" value="TPR-like"/>
    <property type="match status" value="1"/>
</dbReference>
<keyword evidence="2 3" id="KW-0802">TPR repeat</keyword>
<keyword evidence="4" id="KW-0808">Transferase</keyword>